<gene>
    <name evidence="1" type="ORF">g.2896</name>
</gene>
<sequence length="213" mass="23612">MAEKTMNQPLATKKVRADRPRVLSLVRKNLCRKDASAESIGRGSSTFSAESSGNEEILIDGGHDILSDSGTGGDGFDVVADDRARVSVKNNRLFILEALMKINAAARKQLNQLSTATDVSYAHRKRFTAELRSIMAQVNVRLFEVMDMPTGSSFTAMYASLYALEAQFDDVRKRVADISLPSSAARPRNCREAVTAALCDWFSNFITCFQFRW</sequence>
<protein>
    <submittedName>
        <fullName evidence="1">Uncharacterized protein</fullName>
    </submittedName>
</protein>
<proteinExistence type="predicted"/>
<reference evidence="1" key="1">
    <citation type="submission" date="2018-04" db="EMBL/GenBank/DDBJ databases">
        <title>Transcriptome assembly of Sipha flava.</title>
        <authorList>
            <person name="Scully E.D."/>
            <person name="Geib S.M."/>
            <person name="Palmer N.A."/>
            <person name="Koch K."/>
            <person name="Bradshaw J."/>
            <person name="Heng-Moss T."/>
            <person name="Sarath G."/>
        </authorList>
    </citation>
    <scope>NUCLEOTIDE SEQUENCE</scope>
</reference>
<evidence type="ECO:0000313" key="1">
    <source>
        <dbReference type="EMBL" id="MBY73867.1"/>
    </source>
</evidence>
<dbReference type="AlphaFoldDB" id="A0A2S2Q806"/>
<accession>A0A2S2Q806</accession>
<dbReference type="EMBL" id="GGMS01004664">
    <property type="protein sequence ID" value="MBY73867.1"/>
    <property type="molecule type" value="Transcribed_RNA"/>
</dbReference>
<organism evidence="1">
    <name type="scientific">Sipha flava</name>
    <name type="common">yellow sugarcane aphid</name>
    <dbReference type="NCBI Taxonomy" id="143950"/>
    <lineage>
        <taxon>Eukaryota</taxon>
        <taxon>Metazoa</taxon>
        <taxon>Ecdysozoa</taxon>
        <taxon>Arthropoda</taxon>
        <taxon>Hexapoda</taxon>
        <taxon>Insecta</taxon>
        <taxon>Pterygota</taxon>
        <taxon>Neoptera</taxon>
        <taxon>Paraneoptera</taxon>
        <taxon>Hemiptera</taxon>
        <taxon>Sternorrhyncha</taxon>
        <taxon>Aphidomorpha</taxon>
        <taxon>Aphidoidea</taxon>
        <taxon>Aphididae</taxon>
        <taxon>Sipha</taxon>
    </lineage>
</organism>
<name>A0A2S2Q806_9HEMI</name>